<dbReference type="EMBL" id="FSRU01000002">
    <property type="protein sequence ID" value="SIO61555.1"/>
    <property type="molecule type" value="Genomic_DNA"/>
</dbReference>
<name>A0A1N6KYI0_9BURK</name>
<reference evidence="1 2" key="1">
    <citation type="submission" date="2016-11" db="EMBL/GenBank/DDBJ databases">
        <authorList>
            <person name="Jaros S."/>
            <person name="Januszkiewicz K."/>
            <person name="Wedrychowicz H."/>
        </authorList>
    </citation>
    <scope>NUCLEOTIDE SEQUENCE [LARGE SCALE GENOMIC DNA]</scope>
    <source>
        <strain evidence="1 2">GAS95</strain>
    </source>
</reference>
<dbReference type="Proteomes" id="UP000185151">
    <property type="component" value="Unassembled WGS sequence"/>
</dbReference>
<evidence type="ECO:0000313" key="2">
    <source>
        <dbReference type="Proteomes" id="UP000185151"/>
    </source>
</evidence>
<proteinExistence type="predicted"/>
<organism evidence="1 2">
    <name type="scientific">Paraburkholderia phenazinium</name>
    <dbReference type="NCBI Taxonomy" id="60549"/>
    <lineage>
        <taxon>Bacteria</taxon>
        <taxon>Pseudomonadati</taxon>
        <taxon>Pseudomonadota</taxon>
        <taxon>Betaproteobacteria</taxon>
        <taxon>Burkholderiales</taxon>
        <taxon>Burkholderiaceae</taxon>
        <taxon>Paraburkholderia</taxon>
    </lineage>
</organism>
<dbReference type="RefSeq" id="WP_074300276.1">
    <property type="nucleotide sequence ID" value="NZ_FSRU01000002.1"/>
</dbReference>
<dbReference type="AlphaFoldDB" id="A0A1N6KYI0"/>
<sequence>MAGSNFIPVAQQIIQWYQTVKFEGREPIRLPFKSQLGHRDQREMQLWDAVRALRGAISAMEQAVGTDDGLSAGLQTLDAHVGRYVTAAHAAHAWIAKIMVDSRRMAQDQSGDSLRGTPDSCA</sequence>
<evidence type="ECO:0000313" key="1">
    <source>
        <dbReference type="EMBL" id="SIO61555.1"/>
    </source>
</evidence>
<gene>
    <name evidence="1" type="ORF">SAMN05444165_5268</name>
</gene>
<keyword evidence="2" id="KW-1185">Reference proteome</keyword>
<accession>A0A1N6KYI0</accession>
<protein>
    <submittedName>
        <fullName evidence="1">Uncharacterized protein</fullName>
    </submittedName>
</protein>